<dbReference type="Gene3D" id="3.30.450.250">
    <property type="match status" value="1"/>
</dbReference>
<dbReference type="RefSeq" id="WP_077972625.1">
    <property type="nucleotide sequence ID" value="NZ_CP045178.1"/>
</dbReference>
<name>A0A1V4A1H4_9ACTN</name>
<dbReference type="GO" id="GO:0005886">
    <property type="term" value="C:plasma membrane"/>
    <property type="evidence" value="ECO:0007669"/>
    <property type="project" value="UniProtKB-SubCell"/>
</dbReference>
<dbReference type="SMART" id="SM00388">
    <property type="entry name" value="HisKA"/>
    <property type="match status" value="1"/>
</dbReference>
<comment type="cofactor">
    <cofactor evidence="2">
        <name>Mn(2+)</name>
        <dbReference type="ChEBI" id="CHEBI:29035"/>
    </cofactor>
</comment>
<organism evidence="27 28">
    <name type="scientific">Streptomyces tsukubensis</name>
    <dbReference type="NCBI Taxonomy" id="83656"/>
    <lineage>
        <taxon>Bacteria</taxon>
        <taxon>Bacillati</taxon>
        <taxon>Actinomycetota</taxon>
        <taxon>Actinomycetes</taxon>
        <taxon>Kitasatosporales</taxon>
        <taxon>Streptomycetaceae</taxon>
        <taxon>Streptomyces</taxon>
    </lineage>
</organism>
<dbReference type="EC" id="2.7.13.3" evidence="5"/>
<evidence type="ECO:0000256" key="1">
    <source>
        <dbReference type="ARBA" id="ARBA00000085"/>
    </source>
</evidence>
<dbReference type="STRING" id="83656.B1H18_27925"/>
<evidence type="ECO:0000256" key="10">
    <source>
        <dbReference type="ARBA" id="ARBA00022741"/>
    </source>
</evidence>
<dbReference type="SUPFAM" id="SSF55874">
    <property type="entry name" value="ATPase domain of HSP90 chaperone/DNA topoisomerase II/histidine kinase"/>
    <property type="match status" value="1"/>
</dbReference>
<keyword evidence="12" id="KW-0378">Hydrolase</keyword>
<feature type="region of interest" description="Disordered" evidence="23">
    <location>
        <begin position="407"/>
        <end position="427"/>
    </location>
</feature>
<evidence type="ECO:0000256" key="23">
    <source>
        <dbReference type="SAM" id="MobiDB-lite"/>
    </source>
</evidence>
<dbReference type="EMBL" id="MVFC01000033">
    <property type="protein sequence ID" value="OON72991.1"/>
    <property type="molecule type" value="Genomic_DNA"/>
</dbReference>
<keyword evidence="18" id="KW-0346">Stress response</keyword>
<evidence type="ECO:0000256" key="5">
    <source>
        <dbReference type="ARBA" id="ARBA00012438"/>
    </source>
</evidence>
<evidence type="ECO:0000256" key="16">
    <source>
        <dbReference type="ARBA" id="ARBA00022989"/>
    </source>
</evidence>
<dbReference type="PROSITE" id="PS50109">
    <property type="entry name" value="HIS_KIN"/>
    <property type="match status" value="1"/>
</dbReference>
<evidence type="ECO:0000256" key="12">
    <source>
        <dbReference type="ARBA" id="ARBA00022801"/>
    </source>
</evidence>
<dbReference type="InterPro" id="IPR036097">
    <property type="entry name" value="HisK_dim/P_sf"/>
</dbReference>
<dbReference type="InterPro" id="IPR003661">
    <property type="entry name" value="HisK_dim/P_dom"/>
</dbReference>
<dbReference type="PRINTS" id="PR00344">
    <property type="entry name" value="BCTRLSENSOR"/>
</dbReference>
<feature type="transmembrane region" description="Helical" evidence="24">
    <location>
        <begin position="125"/>
        <end position="145"/>
    </location>
</feature>
<keyword evidence="6" id="KW-1003">Cell membrane</keyword>
<evidence type="ECO:0000313" key="27">
    <source>
        <dbReference type="EMBL" id="OON72991.1"/>
    </source>
</evidence>
<dbReference type="AlphaFoldDB" id="A0A1V4A1H4"/>
<keyword evidence="8" id="KW-0808">Transferase</keyword>
<evidence type="ECO:0000256" key="20">
    <source>
        <dbReference type="ARBA" id="ARBA00023211"/>
    </source>
</evidence>
<dbReference type="InterPro" id="IPR040868">
    <property type="entry name" value="DraK_HK_N"/>
</dbReference>
<dbReference type="Gene3D" id="3.30.565.10">
    <property type="entry name" value="Histidine kinase-like ATPase, C-terminal domain"/>
    <property type="match status" value="1"/>
</dbReference>
<dbReference type="Pfam" id="PF18092">
    <property type="entry name" value="DraK_HK_N"/>
    <property type="match status" value="1"/>
</dbReference>
<dbReference type="PANTHER" id="PTHR44936">
    <property type="entry name" value="SENSOR PROTEIN CREC"/>
    <property type="match status" value="1"/>
</dbReference>
<evidence type="ECO:0000256" key="2">
    <source>
        <dbReference type="ARBA" id="ARBA00001936"/>
    </source>
</evidence>
<dbReference type="Pfam" id="PF00512">
    <property type="entry name" value="HisKA"/>
    <property type="match status" value="1"/>
</dbReference>
<dbReference type="PROSITE" id="PS50885">
    <property type="entry name" value="HAMP"/>
    <property type="match status" value="1"/>
</dbReference>
<evidence type="ECO:0000259" key="25">
    <source>
        <dbReference type="PROSITE" id="PS50109"/>
    </source>
</evidence>
<keyword evidence="11 27" id="KW-0418">Kinase</keyword>
<keyword evidence="19" id="KW-0843">Virulence</keyword>
<keyword evidence="24" id="KW-0472">Membrane</keyword>
<evidence type="ECO:0000256" key="18">
    <source>
        <dbReference type="ARBA" id="ARBA00023016"/>
    </source>
</evidence>
<evidence type="ECO:0000256" key="22">
    <source>
        <dbReference type="ARBA" id="ARBA00041776"/>
    </source>
</evidence>
<evidence type="ECO:0000256" key="11">
    <source>
        <dbReference type="ARBA" id="ARBA00022777"/>
    </source>
</evidence>
<feature type="transmembrane region" description="Helical" evidence="24">
    <location>
        <begin position="6"/>
        <end position="27"/>
    </location>
</feature>
<sequence>MRRRLINSTLAVVLVVIAVFGVSLVIVETRTITNSAQERVDSEAVRLVSIVDSRLIGDERITADILRDQVDPTRFAQIRLHGRAPIDVGTRPKGEVIRATEHGEAGETVTVEEPRTTVTDEVGRTLLIIGAVALLAIIAAVVLAVRQGNRLTAPLIDLAETAERLGSGDPRPRHKRYGVHELDRVADVLDSSAERIARMLTAERRLAADASHQLRTPLTALSMRLEEIALTDDLDTVKDEATIALTQVERLTDVVERLLTNSRDPRTGSAVSFDLDEVVKQQVEEWRPAYRSAGRAIVRSGKQQLRAVGTPGAVAQVLAALIENSLMHGGGTVALRTRVTGNQSVIEVTDEGNGVPHDLGARIFERTISGRNSTGIGLAVARDLAEADGGRLELLQSKPPVFALFLSRTHPRKPADDDPGAAGTTPR</sequence>
<keyword evidence="9 24" id="KW-0812">Transmembrane</keyword>
<evidence type="ECO:0000256" key="6">
    <source>
        <dbReference type="ARBA" id="ARBA00022475"/>
    </source>
</evidence>
<evidence type="ECO:0000256" key="24">
    <source>
        <dbReference type="SAM" id="Phobius"/>
    </source>
</evidence>
<comment type="cofactor">
    <cofactor evidence="3">
        <name>Mg(2+)</name>
        <dbReference type="ChEBI" id="CHEBI:18420"/>
    </cofactor>
</comment>
<protein>
    <recommendedName>
        <fullName evidence="21">Signal transduction histidine-protein kinase/phosphatase MprB</fullName>
        <ecNumber evidence="5">2.7.13.3</ecNumber>
    </recommendedName>
    <alternativeName>
        <fullName evidence="22">Mycobacterial persistence regulator B</fullName>
    </alternativeName>
</protein>
<evidence type="ECO:0000256" key="13">
    <source>
        <dbReference type="ARBA" id="ARBA00022840"/>
    </source>
</evidence>
<dbReference type="CDD" id="cd00082">
    <property type="entry name" value="HisKA"/>
    <property type="match status" value="1"/>
</dbReference>
<dbReference type="InterPro" id="IPR005467">
    <property type="entry name" value="His_kinase_dom"/>
</dbReference>
<dbReference type="Proteomes" id="UP000190539">
    <property type="component" value="Unassembled WGS sequence"/>
</dbReference>
<keyword evidence="7" id="KW-0597">Phosphoprotein</keyword>
<dbReference type="SMART" id="SM00387">
    <property type="entry name" value="HATPase_c"/>
    <property type="match status" value="1"/>
</dbReference>
<comment type="caution">
    <text evidence="27">The sequence shown here is derived from an EMBL/GenBank/DDBJ whole genome shotgun (WGS) entry which is preliminary data.</text>
</comment>
<keyword evidence="16 24" id="KW-1133">Transmembrane helix</keyword>
<evidence type="ECO:0000256" key="9">
    <source>
        <dbReference type="ARBA" id="ARBA00022692"/>
    </source>
</evidence>
<feature type="domain" description="Histidine kinase" evidence="25">
    <location>
        <begin position="209"/>
        <end position="410"/>
    </location>
</feature>
<dbReference type="PANTHER" id="PTHR44936:SF9">
    <property type="entry name" value="SENSOR PROTEIN CREC"/>
    <property type="match status" value="1"/>
</dbReference>
<comment type="subcellular location">
    <subcellularLocation>
        <location evidence="4">Cell membrane</location>
        <topology evidence="4">Multi-pass membrane protein</topology>
    </subcellularLocation>
</comment>
<dbReference type="InterPro" id="IPR036890">
    <property type="entry name" value="HATPase_C_sf"/>
</dbReference>
<dbReference type="InterPro" id="IPR003660">
    <property type="entry name" value="HAMP_dom"/>
</dbReference>
<evidence type="ECO:0000256" key="14">
    <source>
        <dbReference type="ARBA" id="ARBA00022842"/>
    </source>
</evidence>
<dbReference type="GO" id="GO:0005524">
    <property type="term" value="F:ATP binding"/>
    <property type="evidence" value="ECO:0007669"/>
    <property type="project" value="UniProtKB-KW"/>
</dbReference>
<evidence type="ECO:0000256" key="21">
    <source>
        <dbReference type="ARBA" id="ARBA00040454"/>
    </source>
</evidence>
<keyword evidence="15" id="KW-0904">Protein phosphatase</keyword>
<keyword evidence="14" id="KW-0460">Magnesium</keyword>
<dbReference type="Gene3D" id="6.10.340.10">
    <property type="match status" value="1"/>
</dbReference>
<dbReference type="InterPro" id="IPR004358">
    <property type="entry name" value="Sig_transdc_His_kin-like_C"/>
</dbReference>
<dbReference type="SUPFAM" id="SSF47384">
    <property type="entry name" value="Homodimeric domain of signal transducing histidine kinase"/>
    <property type="match status" value="1"/>
</dbReference>
<feature type="domain" description="HAMP" evidence="26">
    <location>
        <begin position="149"/>
        <end position="201"/>
    </location>
</feature>
<evidence type="ECO:0000256" key="3">
    <source>
        <dbReference type="ARBA" id="ARBA00001946"/>
    </source>
</evidence>
<keyword evidence="13" id="KW-0067">ATP-binding</keyword>
<dbReference type="OrthoDB" id="5499837at2"/>
<dbReference type="GO" id="GO:0000155">
    <property type="term" value="F:phosphorelay sensor kinase activity"/>
    <property type="evidence" value="ECO:0007669"/>
    <property type="project" value="InterPro"/>
</dbReference>
<evidence type="ECO:0000256" key="17">
    <source>
        <dbReference type="ARBA" id="ARBA00023012"/>
    </source>
</evidence>
<evidence type="ECO:0000256" key="4">
    <source>
        <dbReference type="ARBA" id="ARBA00004651"/>
    </source>
</evidence>
<accession>A0A1V4A1H4</accession>
<comment type="catalytic activity">
    <reaction evidence="1">
        <text>ATP + protein L-histidine = ADP + protein N-phospho-L-histidine.</text>
        <dbReference type="EC" id="2.7.13.3"/>
    </reaction>
</comment>
<evidence type="ECO:0000256" key="15">
    <source>
        <dbReference type="ARBA" id="ARBA00022912"/>
    </source>
</evidence>
<dbReference type="InterPro" id="IPR003594">
    <property type="entry name" value="HATPase_dom"/>
</dbReference>
<keyword evidence="17" id="KW-0902">Two-component regulatory system</keyword>
<dbReference type="GO" id="GO:0004721">
    <property type="term" value="F:phosphoprotein phosphatase activity"/>
    <property type="evidence" value="ECO:0007669"/>
    <property type="project" value="UniProtKB-KW"/>
</dbReference>
<gene>
    <name evidence="27" type="ORF">B1H18_27925</name>
</gene>
<reference evidence="27 28" key="1">
    <citation type="submission" date="2017-02" db="EMBL/GenBank/DDBJ databases">
        <title>Draft Genome Sequence of Streptomyces tsukubaensis F601, a Producer of the immunosuppressant tacrolimus FK506.</title>
        <authorList>
            <person name="Zong G."/>
            <person name="Zhong C."/>
            <person name="Fu J."/>
            <person name="Qin R."/>
            <person name="Cao G."/>
        </authorList>
    </citation>
    <scope>NUCLEOTIDE SEQUENCE [LARGE SCALE GENOMIC DNA]</scope>
    <source>
        <strain evidence="27 28">F601</strain>
    </source>
</reference>
<proteinExistence type="predicted"/>
<evidence type="ECO:0000313" key="28">
    <source>
        <dbReference type="Proteomes" id="UP000190539"/>
    </source>
</evidence>
<evidence type="ECO:0000256" key="8">
    <source>
        <dbReference type="ARBA" id="ARBA00022679"/>
    </source>
</evidence>
<evidence type="ECO:0000256" key="19">
    <source>
        <dbReference type="ARBA" id="ARBA00023026"/>
    </source>
</evidence>
<evidence type="ECO:0000259" key="26">
    <source>
        <dbReference type="PROSITE" id="PS50885"/>
    </source>
</evidence>
<evidence type="ECO:0000256" key="7">
    <source>
        <dbReference type="ARBA" id="ARBA00022553"/>
    </source>
</evidence>
<dbReference type="Gene3D" id="1.10.287.130">
    <property type="match status" value="1"/>
</dbReference>
<keyword evidence="28" id="KW-1185">Reference proteome</keyword>
<keyword evidence="10" id="KW-0547">Nucleotide-binding</keyword>
<keyword evidence="20" id="KW-0464">Manganese</keyword>
<dbReference type="Pfam" id="PF02518">
    <property type="entry name" value="HATPase_c"/>
    <property type="match status" value="1"/>
</dbReference>
<dbReference type="InterPro" id="IPR050980">
    <property type="entry name" value="2C_sensor_his_kinase"/>
</dbReference>